<dbReference type="Proteomes" id="UP000199111">
    <property type="component" value="Unassembled WGS sequence"/>
</dbReference>
<dbReference type="EMBL" id="FOQY01000041">
    <property type="protein sequence ID" value="SFK91796.1"/>
    <property type="molecule type" value="Genomic_DNA"/>
</dbReference>
<accession>A0A1I4DIA4</accession>
<evidence type="ECO:0000313" key="2">
    <source>
        <dbReference type="Proteomes" id="UP000199111"/>
    </source>
</evidence>
<keyword evidence="2" id="KW-1185">Reference proteome</keyword>
<gene>
    <name evidence="1" type="ORF">SAMN05216275_14121</name>
</gene>
<sequence length="250" mass="27431">MSTPLTPPTPEDVATMASDALHIYGWDLSQDGNVVEIGIGPFGADDKPLLPGMNFQAHVFQVPPAPPIAAEGVDLDVDVARELAYTSIGKTFEGWTVVEREDIDTSRWESHHWLVIRSEAGEHFGATYSKGLTEYQDTRPWECDTIACFEPIARQTRVVQVHEWVTRADLIKLHEYDELIFGGVYCTHCTPDDCADADDNVMWPCPPLRAAGVTDDEAIEIITARRAAIEKAHRASAAQGEAKTAGGDRG</sequence>
<reference evidence="2" key="1">
    <citation type="submission" date="2016-10" db="EMBL/GenBank/DDBJ databases">
        <authorList>
            <person name="Varghese N."/>
            <person name="Submissions S."/>
        </authorList>
    </citation>
    <scope>NUCLEOTIDE SEQUENCE [LARGE SCALE GENOMIC DNA]</scope>
    <source>
        <strain evidence="2">CGMCC 4.2126</strain>
    </source>
</reference>
<dbReference type="RefSeq" id="WP_093891448.1">
    <property type="nucleotide sequence ID" value="NZ_FOQY01000041.1"/>
</dbReference>
<evidence type="ECO:0000313" key="1">
    <source>
        <dbReference type="EMBL" id="SFK91796.1"/>
    </source>
</evidence>
<name>A0A1I4DIA4_9ACTN</name>
<dbReference type="GeneID" id="96302917"/>
<dbReference type="AlphaFoldDB" id="A0A1I4DIA4"/>
<organism evidence="1 2">
    <name type="scientific">Streptosporangium canum</name>
    <dbReference type="NCBI Taxonomy" id="324952"/>
    <lineage>
        <taxon>Bacteria</taxon>
        <taxon>Bacillati</taxon>
        <taxon>Actinomycetota</taxon>
        <taxon>Actinomycetes</taxon>
        <taxon>Streptosporangiales</taxon>
        <taxon>Streptosporangiaceae</taxon>
        <taxon>Streptosporangium</taxon>
    </lineage>
</organism>
<proteinExistence type="predicted"/>
<protein>
    <submittedName>
        <fullName evidence="1">Uncharacterized protein</fullName>
    </submittedName>
</protein>